<dbReference type="Proteomes" id="UP000231658">
    <property type="component" value="Unassembled WGS sequence"/>
</dbReference>
<dbReference type="SUPFAM" id="SSF51161">
    <property type="entry name" value="Trimeric LpxA-like enzymes"/>
    <property type="match status" value="1"/>
</dbReference>
<dbReference type="Pfam" id="PF00132">
    <property type="entry name" value="Hexapep"/>
    <property type="match status" value="2"/>
</dbReference>
<dbReference type="Gene3D" id="2.160.10.10">
    <property type="entry name" value="Hexapeptide repeat proteins"/>
    <property type="match status" value="1"/>
</dbReference>
<dbReference type="EC" id="2.3.1.191" evidence="7"/>
<evidence type="ECO:0000256" key="1">
    <source>
        <dbReference type="ARBA" id="ARBA00022516"/>
    </source>
</evidence>
<sequence>MADSRFFKCNGPFKAHELADIASAELVGDKDALITDVASIDQATSEQVSFLDNRKYVKAFTKSKAGLCLVHPEVADKAPEGMSLLVTAEPYMGYAKIASTFYPVTFPKAKISERANISETATIADGVIIEAGAYVGENVIIGKGTWIKSNAVLGDGVTVGENCIIHPNVTLSHTIISNGVTIHPGCQIGQDGFGFASGAQGHVRIPQLGRVLIGDHVNIGAATTIDRGAGPDTVIGAGTQIDNIVQIGHNVQIGMGCVIVSHVGISGSTKLGNFVVVGGQAGVAGHLEIGDSVVIAAKAGVMRNVEAGQTVGGFPAIPQWKWLRQVGMIEKLTRGKK</sequence>
<evidence type="ECO:0000259" key="8">
    <source>
        <dbReference type="Pfam" id="PF04613"/>
    </source>
</evidence>
<dbReference type="PROSITE" id="PS00101">
    <property type="entry name" value="HEXAPEP_TRANSFERASES"/>
    <property type="match status" value="1"/>
</dbReference>
<feature type="domain" description="UDP-3-O-[3-hydroxymyristoyl] glucosamine N-acyltransferase non-repeat region" evidence="8">
    <location>
        <begin position="31"/>
        <end position="98"/>
    </location>
</feature>
<evidence type="ECO:0000256" key="7">
    <source>
        <dbReference type="HAMAP-Rule" id="MF_00523"/>
    </source>
</evidence>
<dbReference type="InterPro" id="IPR020573">
    <property type="entry name" value="UDP_GlcNAc_AcTrfase_non-rep"/>
</dbReference>
<dbReference type="GO" id="GO:0103118">
    <property type="term" value="F:UDP-3-O-[(3R)-3-hydroxyacyl]-glucosamine N-acyltransferase activity"/>
    <property type="evidence" value="ECO:0007669"/>
    <property type="project" value="UniProtKB-EC"/>
</dbReference>
<dbReference type="CDD" id="cd03352">
    <property type="entry name" value="LbH_LpxD"/>
    <property type="match status" value="1"/>
</dbReference>
<dbReference type="PANTHER" id="PTHR43378">
    <property type="entry name" value="UDP-3-O-ACYLGLUCOSAMINE N-ACYLTRANSFERASE"/>
    <property type="match status" value="1"/>
</dbReference>
<evidence type="ECO:0000313" key="9">
    <source>
        <dbReference type="EMBL" id="SCA55030.1"/>
    </source>
</evidence>
<evidence type="ECO:0000256" key="2">
    <source>
        <dbReference type="ARBA" id="ARBA00022556"/>
    </source>
</evidence>
<evidence type="ECO:0000256" key="5">
    <source>
        <dbReference type="ARBA" id="ARBA00023098"/>
    </source>
</evidence>
<dbReference type="InterPro" id="IPR018357">
    <property type="entry name" value="Hexapep_transf_CS"/>
</dbReference>
<dbReference type="OrthoDB" id="9784739at2"/>
<evidence type="ECO:0000256" key="3">
    <source>
        <dbReference type="ARBA" id="ARBA00022679"/>
    </source>
</evidence>
<dbReference type="GO" id="GO:0016020">
    <property type="term" value="C:membrane"/>
    <property type="evidence" value="ECO:0007669"/>
    <property type="project" value="GOC"/>
</dbReference>
<dbReference type="STRING" id="1867952.MTBPR1_10277"/>
<comment type="function">
    <text evidence="7">Catalyzes the N-acylation of UDP-3-O-acylglucosamine using 3-hydroxyacyl-ACP as the acyl donor. Is involved in the biosynthesis of lipid A, a phosphorylated glycolipid that anchors the lipopolysaccharide to the outer membrane of the cell.</text>
</comment>
<dbReference type="InterPro" id="IPR007691">
    <property type="entry name" value="LpxD"/>
</dbReference>
<keyword evidence="10" id="KW-1185">Reference proteome</keyword>
<evidence type="ECO:0000256" key="6">
    <source>
        <dbReference type="ARBA" id="ARBA00023315"/>
    </source>
</evidence>
<proteinExistence type="inferred from homology"/>
<reference evidence="9 10" key="1">
    <citation type="submission" date="2016-07" db="EMBL/GenBank/DDBJ databases">
        <authorList>
            <person name="Lefevre C.T."/>
        </authorList>
    </citation>
    <scope>NUCLEOTIDE SEQUENCE [LARGE SCALE GENOMIC DNA]</scope>
    <source>
        <strain evidence="9">PR1</strain>
    </source>
</reference>
<dbReference type="NCBIfam" id="NF002060">
    <property type="entry name" value="PRK00892.1"/>
    <property type="match status" value="1"/>
</dbReference>
<feature type="active site" description="Proton acceptor" evidence="7">
    <location>
        <position position="249"/>
    </location>
</feature>
<keyword evidence="4 7" id="KW-0677">Repeat</keyword>
<dbReference type="AlphaFoldDB" id="A0A1C3RCN2"/>
<dbReference type="NCBIfam" id="TIGR01853">
    <property type="entry name" value="lipid_A_lpxD"/>
    <property type="match status" value="1"/>
</dbReference>
<dbReference type="UniPathway" id="UPA00973"/>
<comment type="catalytic activity">
    <reaction evidence="7">
        <text>a UDP-3-O-[(3R)-3-hydroxyacyl]-alpha-D-glucosamine + a (3R)-hydroxyacyl-[ACP] = a UDP-2-N,3-O-bis[(3R)-3-hydroxyacyl]-alpha-D-glucosamine + holo-[ACP] + H(+)</text>
        <dbReference type="Rhea" id="RHEA:53836"/>
        <dbReference type="Rhea" id="RHEA-COMP:9685"/>
        <dbReference type="Rhea" id="RHEA-COMP:9945"/>
        <dbReference type="ChEBI" id="CHEBI:15378"/>
        <dbReference type="ChEBI" id="CHEBI:64479"/>
        <dbReference type="ChEBI" id="CHEBI:78827"/>
        <dbReference type="ChEBI" id="CHEBI:137740"/>
        <dbReference type="ChEBI" id="CHEBI:137748"/>
        <dbReference type="EC" id="2.3.1.191"/>
    </reaction>
</comment>
<keyword evidence="2 7" id="KW-0441">Lipid A biosynthesis</keyword>
<accession>A0A1C3RCN2</accession>
<dbReference type="Gene3D" id="3.40.1390.10">
    <property type="entry name" value="MurE/MurF, N-terminal domain"/>
    <property type="match status" value="1"/>
</dbReference>
<dbReference type="GO" id="GO:0009245">
    <property type="term" value="P:lipid A biosynthetic process"/>
    <property type="evidence" value="ECO:0007669"/>
    <property type="project" value="UniProtKB-UniRule"/>
</dbReference>
<protein>
    <recommendedName>
        <fullName evidence="7">UDP-3-O-acylglucosamine N-acyltransferase</fullName>
        <ecNumber evidence="7">2.3.1.191</ecNumber>
    </recommendedName>
</protein>
<gene>
    <name evidence="7 9" type="primary">lpxD</name>
    <name evidence="9" type="ORF">MTBPR1_10277</name>
</gene>
<keyword evidence="3 7" id="KW-0808">Transferase</keyword>
<dbReference type="InterPro" id="IPR001451">
    <property type="entry name" value="Hexapep"/>
</dbReference>
<keyword evidence="1 7" id="KW-0444">Lipid biosynthesis</keyword>
<dbReference type="PANTHER" id="PTHR43378:SF2">
    <property type="entry name" value="UDP-3-O-ACYLGLUCOSAMINE N-ACYLTRANSFERASE 1, MITOCHONDRIAL-RELATED"/>
    <property type="match status" value="1"/>
</dbReference>
<comment type="similarity">
    <text evidence="7">Belongs to the transferase hexapeptide repeat family. LpxD subfamily.</text>
</comment>
<dbReference type="EMBL" id="FLYE01000001">
    <property type="protein sequence ID" value="SCA55030.1"/>
    <property type="molecule type" value="Genomic_DNA"/>
</dbReference>
<evidence type="ECO:0000313" key="10">
    <source>
        <dbReference type="Proteomes" id="UP000231658"/>
    </source>
</evidence>
<dbReference type="InterPro" id="IPR011004">
    <property type="entry name" value="Trimer_LpxA-like_sf"/>
</dbReference>
<dbReference type="HAMAP" id="MF_00523">
    <property type="entry name" value="LpxD"/>
    <property type="match status" value="1"/>
</dbReference>
<keyword evidence="6 7" id="KW-0012">Acyltransferase</keyword>
<dbReference type="RefSeq" id="WP_069185750.1">
    <property type="nucleotide sequence ID" value="NZ_FLYE01000001.1"/>
</dbReference>
<keyword evidence="5 7" id="KW-0443">Lipid metabolism</keyword>
<organism evidence="9 10">
    <name type="scientific">Candidatus Terasakiella magnetica</name>
    <dbReference type="NCBI Taxonomy" id="1867952"/>
    <lineage>
        <taxon>Bacteria</taxon>
        <taxon>Pseudomonadati</taxon>
        <taxon>Pseudomonadota</taxon>
        <taxon>Alphaproteobacteria</taxon>
        <taxon>Rhodospirillales</taxon>
        <taxon>Terasakiellaceae</taxon>
        <taxon>Terasakiella</taxon>
    </lineage>
</organism>
<name>A0A1C3RCN2_9PROT</name>
<evidence type="ECO:0000256" key="4">
    <source>
        <dbReference type="ARBA" id="ARBA00022737"/>
    </source>
</evidence>
<dbReference type="GO" id="GO:0016410">
    <property type="term" value="F:N-acyltransferase activity"/>
    <property type="evidence" value="ECO:0007669"/>
    <property type="project" value="InterPro"/>
</dbReference>
<comment type="pathway">
    <text evidence="7">Bacterial outer membrane biogenesis; LPS lipid A biosynthesis.</text>
</comment>
<comment type="subunit">
    <text evidence="7">Homotrimer.</text>
</comment>
<dbReference type="Pfam" id="PF04613">
    <property type="entry name" value="LpxD"/>
    <property type="match status" value="1"/>
</dbReference>